<comment type="caution">
    <text evidence="1">The sequence shown here is derived from an EMBL/GenBank/DDBJ whole genome shotgun (WGS) entry which is preliminary data.</text>
</comment>
<protein>
    <submittedName>
        <fullName evidence="1">Uncharacterized protein</fullName>
    </submittedName>
</protein>
<evidence type="ECO:0000313" key="2">
    <source>
        <dbReference type="Proteomes" id="UP001213979"/>
    </source>
</evidence>
<dbReference type="Proteomes" id="UP001213979">
    <property type="component" value="Unassembled WGS sequence"/>
</dbReference>
<sequence>MLTIARIANEGDEELKMKYIDWQMCAFVGLTLLQEYWCYFRLPRIYYWYALEDDDHRNAA</sequence>
<organism evidence="1 2">
    <name type="scientific">Anoxybacteroides rupiense</name>
    <dbReference type="NCBI Taxonomy" id="311460"/>
    <lineage>
        <taxon>Bacteria</taxon>
        <taxon>Bacillati</taxon>
        <taxon>Bacillota</taxon>
        <taxon>Bacilli</taxon>
        <taxon>Bacillales</taxon>
        <taxon>Anoxybacillaceae</taxon>
        <taxon>Anoxybacteroides</taxon>
    </lineage>
</organism>
<dbReference type="EMBL" id="JAQOTG010000004">
    <property type="protein sequence ID" value="MDE8563564.1"/>
    <property type="molecule type" value="Genomic_DNA"/>
</dbReference>
<evidence type="ECO:0000313" key="1">
    <source>
        <dbReference type="EMBL" id="MDE8563564.1"/>
    </source>
</evidence>
<gene>
    <name evidence="1" type="ORF">PNH38_06625</name>
</gene>
<name>A0ABT5W2R3_9BACL</name>
<keyword evidence="2" id="KW-1185">Reference proteome</keyword>
<reference evidence="1 2" key="1">
    <citation type="submission" date="2023-01" db="EMBL/GenBank/DDBJ databases">
        <title>Genome-based reclassification of Anoxybacillus geothermalis as a later heterotypic synonym of Anoxybacillus rupiensis.</title>
        <authorList>
            <person name="Inan Bektas K."/>
            <person name="Canakci S."/>
            <person name="Belduz A.A."/>
            <person name="Guler H.H."/>
        </authorList>
    </citation>
    <scope>NUCLEOTIDE SEQUENCE [LARGE SCALE GENOMIC DNA]</scope>
    <source>
        <strain evidence="1 2">DSM 17127</strain>
    </source>
</reference>
<accession>A0ABT5W2R3</accession>
<proteinExistence type="predicted"/>